<evidence type="ECO:0000259" key="7">
    <source>
        <dbReference type="PROSITE" id="PS52053"/>
    </source>
</evidence>
<dbReference type="Gene3D" id="3.80.10.10">
    <property type="entry name" value="Ribonuclease Inhibitor"/>
    <property type="match status" value="3"/>
</dbReference>
<dbReference type="InterPro" id="IPR029487">
    <property type="entry name" value="NEL_dom"/>
</dbReference>
<comment type="catalytic activity">
    <reaction evidence="1">
        <text>S-ubiquitinyl-[E2 ubiquitin-conjugating enzyme]-L-cysteine + [acceptor protein]-L-lysine = [E2 ubiquitin-conjugating enzyme]-L-cysteine + N(6)-ubiquitinyl-[acceptor protein]-L-lysine.</text>
        <dbReference type="EC" id="2.3.2.27"/>
    </reaction>
</comment>
<dbReference type="Gene3D" id="1.20.1270.130">
    <property type="entry name" value="Shigella T3SS effector IpaH domain"/>
    <property type="match status" value="1"/>
</dbReference>
<comment type="similarity">
    <text evidence="6">Belongs to the LRR-containing bacterial E3 ligase family.</text>
</comment>
<dbReference type="InterPro" id="IPR032675">
    <property type="entry name" value="LRR_dom_sf"/>
</dbReference>
<keyword evidence="5" id="KW-0843">Virulence</keyword>
<evidence type="ECO:0000256" key="1">
    <source>
        <dbReference type="ARBA" id="ARBA00000900"/>
    </source>
</evidence>
<reference evidence="8 9" key="1">
    <citation type="submission" date="2021-04" db="EMBL/GenBank/DDBJ databases">
        <title>Pseudomonas rustica sp. nov. isolated from raw milk.</title>
        <authorList>
            <person name="Fiedler G."/>
            <person name="Gieschler S."/>
            <person name="Kabisch J."/>
            <person name="Grimmler C."/>
            <person name="Brinks E."/>
            <person name="Wagner N."/>
            <person name="Hetzer B."/>
            <person name="Franz C.M.A.P."/>
            <person name="Boehnlein C."/>
        </authorList>
    </citation>
    <scope>NUCLEOTIDE SEQUENCE [LARGE SCALE GENOMIC DNA]</scope>
    <source>
        <strain evidence="8 9">MBT-4</strain>
    </source>
</reference>
<name>A0ABS5MWG3_9PSED</name>
<keyword evidence="4" id="KW-0677">Repeat</keyword>
<dbReference type="PROSITE" id="PS52053">
    <property type="entry name" value="NEL"/>
    <property type="match status" value="1"/>
</dbReference>
<dbReference type="Pfam" id="PF14496">
    <property type="entry name" value="NEL"/>
    <property type="match status" value="1"/>
</dbReference>
<dbReference type="InterPro" id="IPR003591">
    <property type="entry name" value="Leu-rich_rpt_typical-subtyp"/>
</dbReference>
<sequence length="1916" mass="212843">MSNPGTNLFSVLGYTDSRIIVCIPGDPVAPIKEYASLRAFERDLALRLRDAAYQRSFLRLIPHGDAGRFLGSVQSALQTLKWDPDAPHREQTLFGHFDGIYQRVYRDDPVLDLAESFFAENVFDELYTRHQTRLKESSAQLAVPTAIVDHDAWYARLAHYAEWGLNILNVAAFFIPGLGEVMMAVMAVQLTLDVYHGAQAWSIGDSDQAWSYLSAVAANLAFMAVLGAAASRAPKILSTPFVDGMVKVKLPFGDQQLWRPGIAQYRSPVVLPSTLEPNSFGQYAVGSRTFIRLEGEVYEQTFDSTLGRWRLKHPSDPNAYQPALRSNGQGAWRHDFERPLQWDRATLLRRLGHATDGLDTAALENIARISGVDDSVLRKMHIDHQSMPSVLSDTLRQFRNGVPVETALTPEIKQLQGTFPSLSNDAAQEVLSAATVQERRLIERSGRLPVSLLLKARTRARVGRMNRALAGMQQPGLASFDSQRLALRALEKQPGWPQSLRLEVRQHDCTGKTLASIGNDSAEDVKYLVTEGGQHHQTGQFQAFDSQGNALNSVPQQGDNFHQSLMHALPDDARIRLGLPNVGQSAELQSLLSQYAQRHRNQMFETLFPNAPGRRFKSPTRLVDGRIGYPLSGRGASTMVNLSLTSRVRDLYPDFSDESAEMMIHHLLLGGSTETQIVHLLNLRAMEYETLAIQLEQWSAEGGASLARQQTAQMVKDAWRLRGLVDVPAGIHLDWGNAGVLPELTAHFPHVSSVQLSVDSLLSQSSESFMRQFPNIRSLELYVWDPLQSARLAEKLKMLPGIRELLLGGNLGSEFSEAAQSLVNVMPQLESLTLRGISSALDVSQLPRLRALNVAGTLERWPKGILELPGLEQVNLRHANIKALPAELYAGHEKLWRGLDLNWARLDAEQFVKAYEYVRDNPAHVLDSEQILERYSRDSLQIAMDCGSDLSAAALRQIKARGLSGRALLDHINALRQDLQMLSGQLTDWQERLPIVNGRTVDLNARRNAARLIRESWREGLRQRFGLAGDASVNAEPRPGSSTSLPLPVVAPDNVLILDLSGAALGDLPDLSALATTDFSHVLALKLSEVVAPVDALNQFLPHFSELRTLDLSRNQLFDLPSTLKQLPKLKDLGLQHNYLTITPSLQGRLNGLSGLETLDLRYNRVESLNVTTLRGLKRLRLGHTALAAWPEGVLELPALTRLELNNSAVVNVPEAVFSGHDQLQVDLGGCRLTTKARHDLLAKSHEFAPMGISRTDLREGFTLGGPAYFPPLVSQFPELLLPLRVESAEQLARMTAKARLQRLDPDLRDSEALQAVDDLSLSHGAGALFARMDHWDMQFQTLTESLNQWITQPPFQLREMSLPLWVSAVERRKAADQILACWRQNLRGLPAAERGSAGFTLDLSENPLGDLPTLAGDFSHVGTLKLNKVFISEQGLDGFLGAFQGIHTLELNSNLLANLPAPVFAINDLKHLSASGNQLRSTPQLTTQLATLTQLQSLDLSHNWLESLDVSPLAQLGALNLQTNRLVAWPEGVLELPSLTTLNLRDNMLEAVPHALMSERYSRLRAGVDLSSNDSLSGQSLIMLRNEINPGETIMGWSAEELDEVLDSEEADSIFGSDTSPHSDEEVDVGHVTGDEARQRWIEPASNDAQELTRIWRDFEQQPDSAAFFNLLDRMEGTKDFALRRTDLTRRVHRVLKAADSDESLRRTVFAMAQSAQTCGDGRILLFSDIEVKVFEFDTVKSTPLNQQDSVLFKLGRKLFRLGRIEKIADRDVLQRQARGGRPDPAEVRLAYRIGLGDRLDLPGQPKDMLYSGNVSAGTLDTAYAEVIAAEQSADFVEDLVTRDYWIAQLKRKYPGRFAVLKDKQAHIQGELEDRYTEITEAYLAEVGALEVEFKTQETGLLLELTNTERQQFSV</sequence>
<dbReference type="EMBL" id="JAGYHF010000004">
    <property type="protein sequence ID" value="MBS4078306.1"/>
    <property type="molecule type" value="Genomic_DNA"/>
</dbReference>
<dbReference type="SUPFAM" id="SSF52058">
    <property type="entry name" value="L domain-like"/>
    <property type="match status" value="2"/>
</dbReference>
<evidence type="ECO:0000313" key="9">
    <source>
        <dbReference type="Proteomes" id="UP000676035"/>
    </source>
</evidence>
<keyword evidence="6" id="KW-0964">Secreted</keyword>
<evidence type="ECO:0000256" key="4">
    <source>
        <dbReference type="ARBA" id="ARBA00022737"/>
    </source>
</evidence>
<dbReference type="PANTHER" id="PTHR48051">
    <property type="match status" value="1"/>
</dbReference>
<dbReference type="Proteomes" id="UP000676035">
    <property type="component" value="Unassembled WGS sequence"/>
</dbReference>
<dbReference type="Pfam" id="PF00560">
    <property type="entry name" value="LRR_1"/>
    <property type="match status" value="1"/>
</dbReference>
<evidence type="ECO:0000256" key="3">
    <source>
        <dbReference type="ARBA" id="ARBA00022614"/>
    </source>
</evidence>
<dbReference type="Pfam" id="PF20178">
    <property type="entry name" value="ToxA_N"/>
    <property type="match status" value="1"/>
</dbReference>
<keyword evidence="3" id="KW-0433">Leucine-rich repeat</keyword>
<proteinExistence type="inferred from homology"/>
<dbReference type="RefSeq" id="WP_212544513.1">
    <property type="nucleotide sequence ID" value="NZ_JAGYHF010000004.1"/>
</dbReference>
<evidence type="ECO:0000256" key="6">
    <source>
        <dbReference type="PROSITE-ProRule" id="PRU01398"/>
    </source>
</evidence>
<protein>
    <recommendedName>
        <fullName evidence="2">RING-type E3 ubiquitin transferase</fullName>
        <ecNumber evidence="2">2.3.2.27</ecNumber>
    </recommendedName>
</protein>
<keyword evidence="9" id="KW-1185">Reference proteome</keyword>
<accession>A0ABS5MWG3</accession>
<keyword evidence="6" id="KW-0833">Ubl conjugation pathway</keyword>
<dbReference type="InterPro" id="IPR001611">
    <property type="entry name" value="Leu-rich_rpt"/>
</dbReference>
<evidence type="ECO:0000256" key="5">
    <source>
        <dbReference type="ARBA" id="ARBA00023026"/>
    </source>
</evidence>
<dbReference type="Gene3D" id="1.20.58.360">
    <property type="entry name" value="Shigella T3SS effector IpaH defines"/>
    <property type="match status" value="1"/>
</dbReference>
<comment type="caution">
    <text evidence="8">The sequence shown here is derived from an EMBL/GenBank/DDBJ whole genome shotgun (WGS) entry which is preliminary data.</text>
</comment>
<keyword evidence="6" id="KW-0808">Transferase</keyword>
<organism evidence="8 9">
    <name type="scientific">Pseudomonas rustica</name>
    <dbReference type="NCBI Taxonomy" id="2827099"/>
    <lineage>
        <taxon>Bacteria</taxon>
        <taxon>Pseudomonadati</taxon>
        <taxon>Pseudomonadota</taxon>
        <taxon>Gammaproteobacteria</taxon>
        <taxon>Pseudomonadales</taxon>
        <taxon>Pseudomonadaceae</taxon>
        <taxon>Pseudomonas</taxon>
    </lineage>
</organism>
<gene>
    <name evidence="8" type="ORF">KFS80_08430</name>
</gene>
<evidence type="ECO:0000256" key="2">
    <source>
        <dbReference type="ARBA" id="ARBA00012483"/>
    </source>
</evidence>
<dbReference type="InterPro" id="IPR050216">
    <property type="entry name" value="LRR_domain-containing"/>
</dbReference>
<dbReference type="PROSITE" id="PS51450">
    <property type="entry name" value="LRR"/>
    <property type="match status" value="2"/>
</dbReference>
<keyword evidence="6" id="KW-0832">Ubl conjugation</keyword>
<keyword evidence="6" id="KW-1035">Host cytoplasm</keyword>
<feature type="active site" description="Glycyl thioester intermediate" evidence="6">
    <location>
        <position position="1720"/>
    </location>
</feature>
<dbReference type="PANTHER" id="PTHR48051:SF1">
    <property type="entry name" value="RAS SUPPRESSOR PROTEIN 1"/>
    <property type="match status" value="1"/>
</dbReference>
<dbReference type="SMART" id="SM00364">
    <property type="entry name" value="LRR_BAC"/>
    <property type="match status" value="7"/>
</dbReference>
<dbReference type="SMART" id="SM00369">
    <property type="entry name" value="LRR_TYP"/>
    <property type="match status" value="8"/>
</dbReference>
<feature type="domain" description="NEL" evidence="7">
    <location>
        <begin position="1634"/>
        <end position="1916"/>
    </location>
</feature>
<evidence type="ECO:0000313" key="8">
    <source>
        <dbReference type="EMBL" id="MBS4078306.1"/>
    </source>
</evidence>
<dbReference type="InterPro" id="IPR046673">
    <property type="entry name" value="ToxA_N"/>
</dbReference>
<dbReference type="EC" id="2.3.2.27" evidence="2"/>
<comment type="PTM">
    <text evidence="6">Ubiquitinated in the presence of host E1 ubiquitin-activating enzyme, E2 ubiquitin-conjugating enzyme and ubiquitin.</text>
</comment>